<dbReference type="Pfam" id="PF02566">
    <property type="entry name" value="OsmC"/>
    <property type="match status" value="1"/>
</dbReference>
<reference evidence="2 3" key="1">
    <citation type="submission" date="2013-06" db="EMBL/GenBank/DDBJ databases">
        <authorList>
            <person name="Weinstock G."/>
            <person name="Sodergren E."/>
            <person name="Lobos E.A."/>
            <person name="Fulton L."/>
            <person name="Fulton R."/>
            <person name="Courtney L."/>
            <person name="Fronick C."/>
            <person name="O'Laughlin M."/>
            <person name="Godfrey J."/>
            <person name="Wilson R.M."/>
            <person name="Miner T."/>
            <person name="Farmer C."/>
            <person name="Delehaunty K."/>
            <person name="Cordes M."/>
            <person name="Minx P."/>
            <person name="Tomlinson C."/>
            <person name="Chen J."/>
            <person name="Wollam A."/>
            <person name="Pepin K.H."/>
            <person name="Bhonagiri V."/>
            <person name="Zhang X."/>
            <person name="Warren W."/>
            <person name="Mitreva M."/>
            <person name="Mardis E.R."/>
            <person name="Wilson R.K."/>
        </authorList>
    </citation>
    <scope>NUCLEOTIDE SEQUENCE [LARGE SCALE GENOMIC DNA]</scope>
    <source>
        <strain evidence="2 3">SD2A-2</strain>
    </source>
</reference>
<dbReference type="InterPro" id="IPR036102">
    <property type="entry name" value="OsmC/Ohrsf"/>
</dbReference>
<evidence type="ECO:0000313" key="3">
    <source>
        <dbReference type="Proteomes" id="UP000014622"/>
    </source>
</evidence>
<dbReference type="SUPFAM" id="SSF82784">
    <property type="entry name" value="OsmC-like"/>
    <property type="match status" value="1"/>
</dbReference>
<name>A0AB73A9K1_ENTFC</name>
<evidence type="ECO:0000313" key="2">
    <source>
        <dbReference type="EMBL" id="EPI12237.1"/>
    </source>
</evidence>
<dbReference type="InterPro" id="IPR019953">
    <property type="entry name" value="OHR"/>
</dbReference>
<dbReference type="EMBL" id="ATIT01000093">
    <property type="protein sequence ID" value="EPI12237.1"/>
    <property type="molecule type" value="Genomic_DNA"/>
</dbReference>
<protein>
    <submittedName>
        <fullName evidence="2">Peroxiredoxin, Ohr subfamily</fullName>
    </submittedName>
</protein>
<accession>A0AB73A9K1</accession>
<evidence type="ECO:0000256" key="1">
    <source>
        <dbReference type="ARBA" id="ARBA00007378"/>
    </source>
</evidence>
<organism evidence="2 3">
    <name type="scientific">Enterococcus faecium SD2A-2</name>
    <dbReference type="NCBI Taxonomy" id="1244154"/>
    <lineage>
        <taxon>Bacteria</taxon>
        <taxon>Bacillati</taxon>
        <taxon>Bacillota</taxon>
        <taxon>Bacilli</taxon>
        <taxon>Lactobacillales</taxon>
        <taxon>Enterococcaceae</taxon>
        <taxon>Enterococcus</taxon>
    </lineage>
</organism>
<comment type="caution">
    <text evidence="2">The sequence shown here is derived from an EMBL/GenBank/DDBJ whole genome shotgun (WGS) entry which is preliminary data.</text>
</comment>
<proteinExistence type="inferred from homology"/>
<dbReference type="PANTHER" id="PTHR33797:SF2">
    <property type="entry name" value="ORGANIC HYDROPEROXIDE RESISTANCE PROTEIN-LIKE"/>
    <property type="match status" value="1"/>
</dbReference>
<sequence>MYNLIVLNIIKGGNLMKKMYSTKMINTGGRSGEVHNPDHTFELNIAAPGKRVENATNPEQLFAAGFSACFNSALELIKQQKNISGASTVSAQVSLYSESEMSFVLGVEIEGSIEGLSLEETQELLEAAHKVCPYSKATAGNIEVTLKAVSE</sequence>
<dbReference type="AlphaFoldDB" id="A0AB73A9K1"/>
<dbReference type="NCBIfam" id="TIGR03561">
    <property type="entry name" value="organ_hyd_perox"/>
    <property type="match status" value="1"/>
</dbReference>
<dbReference type="Proteomes" id="UP000014622">
    <property type="component" value="Unassembled WGS sequence"/>
</dbReference>
<dbReference type="GO" id="GO:0006979">
    <property type="term" value="P:response to oxidative stress"/>
    <property type="evidence" value="ECO:0007669"/>
    <property type="project" value="InterPro"/>
</dbReference>
<gene>
    <name evidence="2" type="ORF">D356_01687</name>
</gene>
<dbReference type="Gene3D" id="3.30.300.20">
    <property type="match status" value="1"/>
</dbReference>
<comment type="similarity">
    <text evidence="1">Belongs to the OsmC/Ohr family.</text>
</comment>
<dbReference type="InterPro" id="IPR003718">
    <property type="entry name" value="OsmC/Ohr_fam"/>
</dbReference>
<dbReference type="PANTHER" id="PTHR33797">
    <property type="entry name" value="ORGANIC HYDROPEROXIDE RESISTANCE PROTEIN-LIKE"/>
    <property type="match status" value="1"/>
</dbReference>
<dbReference type="InterPro" id="IPR015946">
    <property type="entry name" value="KH_dom-like_a/b"/>
</dbReference>